<gene>
    <name evidence="1" type="ORF">EYC80_007694</name>
</gene>
<accession>A0A5N6JWP6</accession>
<dbReference type="AlphaFoldDB" id="A0A5N6JWP6"/>
<proteinExistence type="predicted"/>
<keyword evidence="2" id="KW-1185">Reference proteome</keyword>
<evidence type="ECO:0000313" key="1">
    <source>
        <dbReference type="EMBL" id="KAB8293373.1"/>
    </source>
</evidence>
<dbReference type="EMBL" id="VIGI01000012">
    <property type="protein sequence ID" value="KAB8293373.1"/>
    <property type="molecule type" value="Genomic_DNA"/>
</dbReference>
<evidence type="ECO:0000313" key="2">
    <source>
        <dbReference type="Proteomes" id="UP000326757"/>
    </source>
</evidence>
<organism evidence="1 2">
    <name type="scientific">Monilinia laxa</name>
    <name type="common">Brown rot fungus</name>
    <name type="synonym">Sclerotinia laxa</name>
    <dbReference type="NCBI Taxonomy" id="61186"/>
    <lineage>
        <taxon>Eukaryota</taxon>
        <taxon>Fungi</taxon>
        <taxon>Dikarya</taxon>
        <taxon>Ascomycota</taxon>
        <taxon>Pezizomycotina</taxon>
        <taxon>Leotiomycetes</taxon>
        <taxon>Helotiales</taxon>
        <taxon>Sclerotiniaceae</taxon>
        <taxon>Monilinia</taxon>
    </lineage>
</organism>
<name>A0A5N6JWP6_MONLA</name>
<sequence length="67" mass="8130">MYVSCTWLENSENLNTRGDGMNLSFRIQSHSRLIGLDSVYRSLRHLKRVYIPWYIKWFLCLEQQFES</sequence>
<protein>
    <submittedName>
        <fullName evidence="1">Uncharacterized protein</fullName>
    </submittedName>
</protein>
<dbReference type="Proteomes" id="UP000326757">
    <property type="component" value="Unassembled WGS sequence"/>
</dbReference>
<reference evidence="1 2" key="1">
    <citation type="submission" date="2019-06" db="EMBL/GenBank/DDBJ databases">
        <title>Genome Sequence of the Brown Rot Fungal Pathogen Monilinia laxa.</title>
        <authorList>
            <person name="De Miccolis Angelini R.M."/>
            <person name="Landi L."/>
            <person name="Abate D."/>
            <person name="Pollastro S."/>
            <person name="Romanazzi G."/>
            <person name="Faretra F."/>
        </authorList>
    </citation>
    <scope>NUCLEOTIDE SEQUENCE [LARGE SCALE GENOMIC DNA]</scope>
    <source>
        <strain evidence="1 2">Mlax316</strain>
    </source>
</reference>
<comment type="caution">
    <text evidence="1">The sequence shown here is derived from an EMBL/GenBank/DDBJ whole genome shotgun (WGS) entry which is preliminary data.</text>
</comment>